<dbReference type="PANTHER" id="PTHR11567">
    <property type="entry name" value="ACID PHOSPHATASE-RELATED"/>
    <property type="match status" value="1"/>
</dbReference>
<comment type="catalytic activity">
    <reaction evidence="4">
        <text>3-O-[beta-D-GlcA-(1-&gt;3)-beta-D-Gal-(1-&gt;3)-beta-D-Gal-(1-&gt;4)-beta-D-2-O-P-Xyl]-L-seryl-[protein] + H2O = 3-O-(beta-D-GlcA-(1-&gt;3)-beta-D-Gal-(1-&gt;3)-beta-D-Gal-(1-&gt;4)-beta-D-Xyl)-L-seryl-[protein] + phosphate</text>
        <dbReference type="Rhea" id="RHEA:56512"/>
        <dbReference type="Rhea" id="RHEA-COMP:12573"/>
        <dbReference type="Rhea" id="RHEA-COMP:14559"/>
        <dbReference type="ChEBI" id="CHEBI:15377"/>
        <dbReference type="ChEBI" id="CHEBI:43474"/>
        <dbReference type="ChEBI" id="CHEBI:132093"/>
        <dbReference type="ChEBI" id="CHEBI:140495"/>
    </reaction>
</comment>
<proteinExistence type="inferred from homology"/>
<evidence type="ECO:0000256" key="6">
    <source>
        <dbReference type="ARBA" id="ARBA00041499"/>
    </source>
</evidence>
<dbReference type="InterPro" id="IPR050645">
    <property type="entry name" value="Histidine_acid_phosphatase"/>
</dbReference>
<name>A0A090KTN1_STRRB</name>
<dbReference type="PANTHER" id="PTHR11567:SF110">
    <property type="entry name" value="2-PHOSPHOXYLOSE PHOSPHATASE 1"/>
    <property type="match status" value="1"/>
</dbReference>
<evidence type="ECO:0000256" key="4">
    <source>
        <dbReference type="ARBA" id="ARBA00036311"/>
    </source>
</evidence>
<organism evidence="7">
    <name type="scientific">Strongyloides ratti</name>
    <name type="common">Parasitic roundworm</name>
    <dbReference type="NCBI Taxonomy" id="34506"/>
    <lineage>
        <taxon>Eukaryota</taxon>
        <taxon>Metazoa</taxon>
        <taxon>Ecdysozoa</taxon>
        <taxon>Nematoda</taxon>
        <taxon>Chromadorea</taxon>
        <taxon>Rhabditida</taxon>
        <taxon>Tylenchina</taxon>
        <taxon>Panagrolaimomorpha</taxon>
        <taxon>Strongyloidoidea</taxon>
        <taxon>Strongyloididae</taxon>
        <taxon>Strongyloides</taxon>
    </lineage>
</organism>
<evidence type="ECO:0000256" key="1">
    <source>
        <dbReference type="ARBA" id="ARBA00000032"/>
    </source>
</evidence>
<dbReference type="WormBase" id="SRAE_0000001200">
    <property type="protein sequence ID" value="SRP07457"/>
    <property type="gene ID" value="WBGene00255749"/>
</dbReference>
<evidence type="ECO:0000313" key="10">
    <source>
        <dbReference type="WormBase" id="SRAE_0000001200"/>
    </source>
</evidence>
<dbReference type="Proteomes" id="UP000035682">
    <property type="component" value="Unplaced"/>
</dbReference>
<dbReference type="InterPro" id="IPR033379">
    <property type="entry name" value="Acid_Pase_AS"/>
</dbReference>
<dbReference type="GeneID" id="36373247"/>
<evidence type="ECO:0000256" key="3">
    <source>
        <dbReference type="ARBA" id="ARBA00022801"/>
    </source>
</evidence>
<protein>
    <recommendedName>
        <fullName evidence="5">2-phosphoxylose phosphatase 1</fullName>
    </recommendedName>
    <alternativeName>
        <fullName evidence="6">Acid phosphatase-like protein 2</fullName>
    </alternativeName>
</protein>
<gene>
    <name evidence="7 9 10" type="ORF">SRAE_0000001200</name>
</gene>
<dbReference type="InterPro" id="IPR000560">
    <property type="entry name" value="His_Pase_clade-2"/>
</dbReference>
<comment type="catalytic activity">
    <reaction evidence="1">
        <text>a phosphate monoester + H2O = an alcohol + phosphate</text>
        <dbReference type="Rhea" id="RHEA:15017"/>
        <dbReference type="ChEBI" id="CHEBI:15377"/>
        <dbReference type="ChEBI" id="CHEBI:30879"/>
        <dbReference type="ChEBI" id="CHEBI:43474"/>
        <dbReference type="ChEBI" id="CHEBI:67140"/>
        <dbReference type="EC" id="3.1.3.2"/>
    </reaction>
</comment>
<dbReference type="CDD" id="cd07061">
    <property type="entry name" value="HP_HAP_like"/>
    <property type="match status" value="1"/>
</dbReference>
<dbReference type="CTD" id="36373247"/>
<dbReference type="OMA" id="NTKHARE"/>
<dbReference type="Pfam" id="PF00328">
    <property type="entry name" value="His_Phos_2"/>
    <property type="match status" value="1"/>
</dbReference>
<reference evidence="7" key="2">
    <citation type="submission" date="2014-09" db="EMBL/GenBank/DDBJ databases">
        <authorList>
            <person name="Aslett A.Martin."/>
        </authorList>
    </citation>
    <scope>NUCLEOTIDE SEQUENCE</scope>
    <source>
        <strain evidence="7">ED321 Heterogonic</strain>
    </source>
</reference>
<dbReference type="OrthoDB" id="258392at2759"/>
<dbReference type="WBParaSite" id="SRAE_0000001200.1">
    <property type="protein sequence ID" value="SRAE_0000001200.1"/>
    <property type="gene ID" value="WBGene00255749"/>
</dbReference>
<evidence type="ECO:0000256" key="2">
    <source>
        <dbReference type="ARBA" id="ARBA00005375"/>
    </source>
</evidence>
<dbReference type="Gene3D" id="3.40.50.1240">
    <property type="entry name" value="Phosphoglycerate mutase-like"/>
    <property type="match status" value="1"/>
</dbReference>
<keyword evidence="3" id="KW-0378">Hydrolase</keyword>
<dbReference type="EMBL" id="LN609405">
    <property type="protein sequence ID" value="CEF60880.1"/>
    <property type="molecule type" value="Genomic_DNA"/>
</dbReference>
<keyword evidence="8" id="KW-1185">Reference proteome</keyword>
<reference evidence="8" key="1">
    <citation type="submission" date="2014-09" db="EMBL/GenBank/DDBJ databases">
        <authorList>
            <person name="Martin A.A."/>
        </authorList>
    </citation>
    <scope>NUCLEOTIDE SEQUENCE</scope>
    <source>
        <strain evidence="8">ED321</strain>
    </source>
</reference>
<dbReference type="GO" id="GO:0003993">
    <property type="term" value="F:acid phosphatase activity"/>
    <property type="evidence" value="ECO:0007669"/>
    <property type="project" value="UniProtKB-EC"/>
</dbReference>
<evidence type="ECO:0000256" key="5">
    <source>
        <dbReference type="ARBA" id="ARBA00040357"/>
    </source>
</evidence>
<reference evidence="9" key="3">
    <citation type="submission" date="2020-12" db="UniProtKB">
        <authorList>
            <consortium name="WormBaseParasite"/>
        </authorList>
    </citation>
    <scope>IDENTIFICATION</scope>
</reference>
<dbReference type="SUPFAM" id="SSF53254">
    <property type="entry name" value="Phosphoglycerate mutase-like"/>
    <property type="match status" value="1"/>
</dbReference>
<accession>A0A090KTN1</accession>
<dbReference type="PROSITE" id="PS00616">
    <property type="entry name" value="HIS_ACID_PHOSPHAT_1"/>
    <property type="match status" value="1"/>
</dbReference>
<dbReference type="InterPro" id="IPR029033">
    <property type="entry name" value="His_PPase_superfam"/>
</dbReference>
<comment type="similarity">
    <text evidence="2">Belongs to the histidine acid phosphatase family.</text>
</comment>
<evidence type="ECO:0000313" key="8">
    <source>
        <dbReference type="Proteomes" id="UP000035682"/>
    </source>
</evidence>
<evidence type="ECO:0000313" key="9">
    <source>
        <dbReference type="WBParaSite" id="SRAE_0000001200.1"/>
    </source>
</evidence>
<evidence type="ECO:0000313" key="7">
    <source>
        <dbReference type="EMBL" id="CEF60880.1"/>
    </source>
</evidence>
<sequence length="388" mass="45975">MVLFIYIFLYFLTLNLLEGYYRKNLVLVQTVFRHGERAPLKTYPNDPYKNHEWGVPLGTLTKAGVQQLVRLGKNLRRRYIYKYKLISRSYKAKEIQIRSTQKNRTIESAYAFLKGFYNTKHARELPISTDFFGIDIPYMGGVTCKNYDIMIKSIKASYEDTFYSKNKQFIDVLSKKTGIKNMKMDNVTLVYDTIYIQNKLNLPKPKWLSKKEFGLLKYLTYQVYRLQDGARCFNLPENLNLMKINEGPLLKTMLNNFEIKKNRFKRNKKTLNKKYPYTKFKDSMKYVAIAAHDYTLANLFVIIFKEEFIRSKKLHFQFTASLIMELYLNQNYQYEIKILLSAKEGRRLVDLTHKAIGCNNSKRCLFNDFKNAMKNRVPKDIKQECFSS</sequence>
<dbReference type="AlphaFoldDB" id="A0A090KTN1"/>
<dbReference type="RefSeq" id="XP_024500089.1">
    <property type="nucleotide sequence ID" value="XM_024645847.1"/>
</dbReference>